<evidence type="ECO:0000313" key="2">
    <source>
        <dbReference type="EMBL" id="QUF06051.1"/>
    </source>
</evidence>
<protein>
    <submittedName>
        <fullName evidence="2">Flagellar FlbD family protein</fullName>
    </submittedName>
</protein>
<gene>
    <name evidence="2" type="ORF">KCV87_08320</name>
</gene>
<keyword evidence="2" id="KW-0282">Flagellum</keyword>
<dbReference type="RefSeq" id="WP_015801167.1">
    <property type="nucleotide sequence ID" value="NZ_BAAATP010000040.1"/>
</dbReference>
<dbReference type="Proteomes" id="UP000677152">
    <property type="component" value="Chromosome"/>
</dbReference>
<reference evidence="2" key="1">
    <citation type="submission" date="2021-04" db="EMBL/GenBank/DDBJ databases">
        <title>Genomic sequence of Actinosynnema pretiosum subsp. pretiosum ATCC 31280 (C-14919).</title>
        <authorList>
            <person name="Bai L."/>
            <person name="Wang X."/>
            <person name="Xiao Y."/>
        </authorList>
    </citation>
    <scope>NUCLEOTIDE SEQUENCE</scope>
    <source>
        <strain evidence="2">ATCC 31280</strain>
    </source>
</reference>
<keyword evidence="2" id="KW-0966">Cell projection</keyword>
<feature type="region of interest" description="Disordered" evidence="1">
    <location>
        <begin position="60"/>
        <end position="101"/>
    </location>
</feature>
<dbReference type="InterPro" id="IPR009384">
    <property type="entry name" value="SwrD-like"/>
</dbReference>
<dbReference type="Pfam" id="PF06289">
    <property type="entry name" value="FlbD"/>
    <property type="match status" value="1"/>
</dbReference>
<name>A0AA45LA08_9PSEU</name>
<evidence type="ECO:0000313" key="3">
    <source>
        <dbReference type="Proteomes" id="UP000677152"/>
    </source>
</evidence>
<dbReference type="AlphaFoldDB" id="A0AA45LA08"/>
<evidence type="ECO:0000256" key="1">
    <source>
        <dbReference type="SAM" id="MobiDB-lite"/>
    </source>
</evidence>
<dbReference type="PANTHER" id="PTHR39185:SF1">
    <property type="entry name" value="SWARMING MOTILITY PROTEIN SWRD"/>
    <property type="match status" value="1"/>
</dbReference>
<accession>A0AA45LA08</accession>
<sequence length="101" mass="11163">MIVLNRLNGQPFALNPDLIERAESNPDTVVTLLSGAKYVVAQTIEEISDLVRRHRAGVLSLAQDPAPAEHPPAPRRRMRVAPDPVEPTEPSVLRLPTDREL</sequence>
<dbReference type="PANTHER" id="PTHR39185">
    <property type="entry name" value="SWARMING MOTILITY PROTEIN SWRD"/>
    <property type="match status" value="1"/>
</dbReference>
<keyword evidence="2" id="KW-0969">Cilium</keyword>
<dbReference type="EMBL" id="CP073249">
    <property type="protein sequence ID" value="QUF06051.1"/>
    <property type="molecule type" value="Genomic_DNA"/>
</dbReference>
<organism evidence="2 3">
    <name type="scientific">Actinosynnema pretiosum subsp. pretiosum</name>
    <dbReference type="NCBI Taxonomy" id="103721"/>
    <lineage>
        <taxon>Bacteria</taxon>
        <taxon>Bacillati</taxon>
        <taxon>Actinomycetota</taxon>
        <taxon>Actinomycetes</taxon>
        <taxon>Pseudonocardiales</taxon>
        <taxon>Pseudonocardiaceae</taxon>
        <taxon>Actinosynnema</taxon>
    </lineage>
</organism>
<proteinExistence type="predicted"/>